<dbReference type="EMBL" id="KQ242147">
    <property type="protein sequence ID" value="KNC80461.1"/>
    <property type="molecule type" value="Genomic_DNA"/>
</dbReference>
<evidence type="ECO:0000256" key="6">
    <source>
        <dbReference type="ARBA" id="ARBA00023004"/>
    </source>
</evidence>
<evidence type="ECO:0000256" key="7">
    <source>
        <dbReference type="ARBA" id="ARBA00023014"/>
    </source>
</evidence>
<protein>
    <recommendedName>
        <fullName evidence="14">L-serine ammonia-lyase</fullName>
    </recommendedName>
</protein>
<dbReference type="STRING" id="667725.A0A0L0FV75"/>
<reference evidence="12 13" key="1">
    <citation type="submission" date="2011-02" db="EMBL/GenBank/DDBJ databases">
        <title>The Genome Sequence of Sphaeroforma arctica JP610.</title>
        <authorList>
            <consortium name="The Broad Institute Genome Sequencing Platform"/>
            <person name="Russ C."/>
            <person name="Cuomo C."/>
            <person name="Young S.K."/>
            <person name="Zeng Q."/>
            <person name="Gargeya S."/>
            <person name="Alvarado L."/>
            <person name="Berlin A."/>
            <person name="Chapman S.B."/>
            <person name="Chen Z."/>
            <person name="Freedman E."/>
            <person name="Gellesch M."/>
            <person name="Goldberg J."/>
            <person name="Griggs A."/>
            <person name="Gujja S."/>
            <person name="Heilman E."/>
            <person name="Heiman D."/>
            <person name="Howarth C."/>
            <person name="Mehta T."/>
            <person name="Neiman D."/>
            <person name="Pearson M."/>
            <person name="Roberts A."/>
            <person name="Saif S."/>
            <person name="Shea T."/>
            <person name="Shenoy N."/>
            <person name="Sisk P."/>
            <person name="Stolte C."/>
            <person name="Sykes S."/>
            <person name="White J."/>
            <person name="Yandava C."/>
            <person name="Burger G."/>
            <person name="Gray M.W."/>
            <person name="Holland P.W.H."/>
            <person name="King N."/>
            <person name="Lang F.B.F."/>
            <person name="Roger A.J."/>
            <person name="Ruiz-Trillo I."/>
            <person name="Haas B."/>
            <person name="Nusbaum C."/>
            <person name="Birren B."/>
        </authorList>
    </citation>
    <scope>NUCLEOTIDE SEQUENCE [LARGE SCALE GENOMIC DNA]</scope>
    <source>
        <strain evidence="12 13">JP610</strain>
    </source>
</reference>
<proteinExistence type="predicted"/>
<evidence type="ECO:0000256" key="9">
    <source>
        <dbReference type="SAM" id="MobiDB-lite"/>
    </source>
</evidence>
<keyword evidence="4" id="KW-0004">4Fe-4S</keyword>
<dbReference type="SUPFAM" id="SSF143548">
    <property type="entry name" value="Serine metabolism enzymes domain"/>
    <property type="match status" value="1"/>
</dbReference>
<feature type="domain" description="Serine dehydratase-like alpha subunit" evidence="10">
    <location>
        <begin position="133"/>
        <end position="384"/>
    </location>
</feature>
<evidence type="ECO:0000256" key="2">
    <source>
        <dbReference type="ARBA" id="ARBA00004742"/>
    </source>
</evidence>
<keyword evidence="8" id="KW-0456">Lyase</keyword>
<keyword evidence="13" id="KW-1185">Reference proteome</keyword>
<comment type="pathway">
    <text evidence="2">Carbohydrate biosynthesis; gluconeogenesis.</text>
</comment>
<evidence type="ECO:0000259" key="11">
    <source>
        <dbReference type="Pfam" id="PF03315"/>
    </source>
</evidence>
<dbReference type="OrthoDB" id="192663at2759"/>
<sequence>MTDQAIYKVLGKEYTELVFLPDDYLPFHPNGMKFFALDDNNEVTDTYEVYSVGGGALVDEDGDIDAVPGSAAASEWNMYQLHTMNQMLEWTSKTGKSLHQSTTVYLQLLVTSGLSAYPHAFTPTHGYVYECEGEGIKDYLKMVWKTMSETIGRGIKTTGVLPGGLGVPRKAPMVNRKAQMKGKHMQRNALTFSYALAAMEENASGGVVVTAPTCGASGVVPATLKYLEGALDLNEDEMVDALATAGLLGNIIKTNASISGAEVGCQGEVGSATAMAAGAAAFLMGGSPHQIETAAEMGMEHFLGLTCDPVEGLVQIPCIERNAFGATRALDAAEYALMLDGRHRISFDEVRNLPVFKLDMVVLTMKLTGLDIEECYRETAKGGLSRTWNLDETLAEGGADMDDLLADLVEQKRLANAFRRMSTVSRQSEGPGTRTQRDSVSSTGSQLSRTYSEIQEKCKQPRIPVYC</sequence>
<dbReference type="GO" id="GO:0046872">
    <property type="term" value="F:metal ion binding"/>
    <property type="evidence" value="ECO:0007669"/>
    <property type="project" value="UniProtKB-KW"/>
</dbReference>
<keyword evidence="7" id="KW-0411">Iron-sulfur</keyword>
<dbReference type="InterPro" id="IPR005130">
    <property type="entry name" value="Ser_deHydtase-like_asu"/>
</dbReference>
<feature type="domain" description="Serine dehydratase beta chain" evidence="11">
    <location>
        <begin position="13"/>
        <end position="61"/>
    </location>
</feature>
<keyword evidence="5" id="KW-0479">Metal-binding</keyword>
<dbReference type="Proteomes" id="UP000054560">
    <property type="component" value="Unassembled WGS sequence"/>
</dbReference>
<dbReference type="InterPro" id="IPR005131">
    <property type="entry name" value="Ser_deHydtase_bsu"/>
</dbReference>
<dbReference type="PANTHER" id="PTHR30182">
    <property type="entry name" value="L-SERINE DEHYDRATASE"/>
    <property type="match status" value="1"/>
</dbReference>
<evidence type="ECO:0000256" key="5">
    <source>
        <dbReference type="ARBA" id="ARBA00022723"/>
    </source>
</evidence>
<evidence type="ECO:0000256" key="4">
    <source>
        <dbReference type="ARBA" id="ARBA00022485"/>
    </source>
</evidence>
<gene>
    <name evidence="12" type="ORF">SARC_07177</name>
</gene>
<keyword evidence="3" id="KW-0312">Gluconeogenesis</keyword>
<dbReference type="GO" id="GO:0003941">
    <property type="term" value="F:L-serine ammonia-lyase activity"/>
    <property type="evidence" value="ECO:0007669"/>
    <property type="project" value="InterPro"/>
</dbReference>
<feature type="region of interest" description="Disordered" evidence="9">
    <location>
        <begin position="422"/>
        <end position="453"/>
    </location>
</feature>
<dbReference type="Pfam" id="PF03315">
    <property type="entry name" value="SDH_beta"/>
    <property type="match status" value="1"/>
</dbReference>
<dbReference type="InterPro" id="IPR051318">
    <property type="entry name" value="Fe-S_L-Ser"/>
</dbReference>
<evidence type="ECO:0000256" key="8">
    <source>
        <dbReference type="ARBA" id="ARBA00023239"/>
    </source>
</evidence>
<dbReference type="Pfam" id="PF03313">
    <property type="entry name" value="SDH_alpha"/>
    <property type="match status" value="1"/>
</dbReference>
<evidence type="ECO:0000259" key="10">
    <source>
        <dbReference type="Pfam" id="PF03313"/>
    </source>
</evidence>
<dbReference type="RefSeq" id="XP_014154363.1">
    <property type="nucleotide sequence ID" value="XM_014298888.1"/>
</dbReference>
<dbReference type="eggNOG" id="ENOG502QVSV">
    <property type="taxonomic scope" value="Eukaryota"/>
</dbReference>
<comment type="cofactor">
    <cofactor evidence="1">
        <name>[4Fe-4S] cluster</name>
        <dbReference type="ChEBI" id="CHEBI:49883"/>
    </cofactor>
</comment>
<organism evidence="12 13">
    <name type="scientific">Sphaeroforma arctica JP610</name>
    <dbReference type="NCBI Taxonomy" id="667725"/>
    <lineage>
        <taxon>Eukaryota</taxon>
        <taxon>Ichthyosporea</taxon>
        <taxon>Ichthyophonida</taxon>
        <taxon>Sphaeroforma</taxon>
    </lineage>
</organism>
<evidence type="ECO:0000313" key="13">
    <source>
        <dbReference type="Proteomes" id="UP000054560"/>
    </source>
</evidence>
<dbReference type="Gene3D" id="3.30.1330.90">
    <property type="entry name" value="D-3-phosphoglycerate dehydrogenase, domain 3"/>
    <property type="match status" value="1"/>
</dbReference>
<name>A0A0L0FV75_9EUKA</name>
<dbReference type="AlphaFoldDB" id="A0A0L0FV75"/>
<dbReference type="PANTHER" id="PTHR30182:SF1">
    <property type="entry name" value="L-SERINE DEHYDRATASE 1"/>
    <property type="match status" value="1"/>
</dbReference>
<accession>A0A0L0FV75</accession>
<dbReference type="GO" id="GO:0051539">
    <property type="term" value="F:4 iron, 4 sulfur cluster binding"/>
    <property type="evidence" value="ECO:0007669"/>
    <property type="project" value="UniProtKB-KW"/>
</dbReference>
<evidence type="ECO:0000256" key="3">
    <source>
        <dbReference type="ARBA" id="ARBA00022432"/>
    </source>
</evidence>
<evidence type="ECO:0000256" key="1">
    <source>
        <dbReference type="ARBA" id="ARBA00001966"/>
    </source>
</evidence>
<dbReference type="GO" id="GO:0006094">
    <property type="term" value="P:gluconeogenesis"/>
    <property type="evidence" value="ECO:0007669"/>
    <property type="project" value="UniProtKB-KW"/>
</dbReference>
<dbReference type="InterPro" id="IPR029009">
    <property type="entry name" value="ASB_dom_sf"/>
</dbReference>
<evidence type="ECO:0000313" key="12">
    <source>
        <dbReference type="EMBL" id="KNC80461.1"/>
    </source>
</evidence>
<keyword evidence="6" id="KW-0408">Iron</keyword>
<evidence type="ECO:0008006" key="14">
    <source>
        <dbReference type="Google" id="ProtNLM"/>
    </source>
</evidence>
<dbReference type="GeneID" id="25907681"/>